<comment type="caution">
    <text evidence="2">The sequence shown here is derived from an EMBL/GenBank/DDBJ whole genome shotgun (WGS) entry which is preliminary data.</text>
</comment>
<dbReference type="Proteomes" id="UP000655225">
    <property type="component" value="Unassembled WGS sequence"/>
</dbReference>
<dbReference type="PANTHER" id="PTHR13743:SF157">
    <property type="entry name" value="BEACH DOMAIN-CONTAINING PROTEIN C2"/>
    <property type="match status" value="1"/>
</dbReference>
<name>A0A834YUG1_TETSI</name>
<dbReference type="SUPFAM" id="SSF50978">
    <property type="entry name" value="WD40 repeat-like"/>
    <property type="match status" value="1"/>
</dbReference>
<dbReference type="AlphaFoldDB" id="A0A834YUG1"/>
<protein>
    <submittedName>
        <fullName evidence="2">Uncharacterized protein</fullName>
    </submittedName>
</protein>
<accession>A0A834YUG1</accession>
<dbReference type="PANTHER" id="PTHR13743">
    <property type="entry name" value="BEIGE/BEACH-RELATED"/>
    <property type="match status" value="1"/>
</dbReference>
<feature type="compositionally biased region" description="Polar residues" evidence="1">
    <location>
        <begin position="413"/>
        <end position="429"/>
    </location>
</feature>
<organism evidence="2 3">
    <name type="scientific">Tetracentron sinense</name>
    <name type="common">Spur-leaf</name>
    <dbReference type="NCBI Taxonomy" id="13715"/>
    <lineage>
        <taxon>Eukaryota</taxon>
        <taxon>Viridiplantae</taxon>
        <taxon>Streptophyta</taxon>
        <taxon>Embryophyta</taxon>
        <taxon>Tracheophyta</taxon>
        <taxon>Spermatophyta</taxon>
        <taxon>Magnoliopsida</taxon>
        <taxon>Trochodendrales</taxon>
        <taxon>Trochodendraceae</taxon>
        <taxon>Tetracentron</taxon>
    </lineage>
</organism>
<sequence length="600" mass="66326">MQVSWTKPVLVTVVYGSNLPSEREALWHGLSRIAGRISMAWMVLGDLNSIVFPSEKLGGNHVPQRLLEPLQNSLTASNLSDLKWKGALFSWTNGRIAEVWESQWHGTAMFKLQCKLKAIRRALIDWSNTTFGKVQRWTAEARTCVEEVQTRMNSDPSNAAIHKEYACAKKNLSHLLQWEEAKLWQCSRVNWLHDLARKVHDGAIIPHPACKQPLITHLCFVDDLIIISDAAIGSIISIKSSLECFKKASMDMNMSKPQVFFGNVNANTTQSIEQILGLRRGSLPIKYLGINFSSSLTIYASPDSVMVVDINAPAARIALHKWQPNKPDGQGTSFLFRHGKTIASSTRGAFMRMFKRPVGPGFEEWHFPQALAFASSGIRSSTVVSVTCDREIITVILRRIHRASASHSSNISEPSTTSGMPTSTNSGSFANVMGDNSRSRRIECPLHVLRGHLREISCCYVSSDLGIIVSCSHSSDVLLHSIRRGRARVSFTGSINCIEVSVNGESALIGTSLCVEENDSASGNNKDLELNKHEGEDLSLVTDDNNANEWVVPVPSICFLDMHTLKVFHALKLGERQDITALALNKDNTNLMVSTADSLH</sequence>
<reference evidence="2 3" key="1">
    <citation type="submission" date="2020-04" db="EMBL/GenBank/DDBJ databases">
        <title>Plant Genome Project.</title>
        <authorList>
            <person name="Zhang R.-G."/>
        </authorList>
    </citation>
    <scope>NUCLEOTIDE SEQUENCE [LARGE SCALE GENOMIC DNA]</scope>
    <source>
        <strain evidence="2">YNK0</strain>
        <tissue evidence="2">Leaf</tissue>
    </source>
</reference>
<evidence type="ECO:0000313" key="3">
    <source>
        <dbReference type="Proteomes" id="UP000655225"/>
    </source>
</evidence>
<dbReference type="EMBL" id="JABCRI010000015">
    <property type="protein sequence ID" value="KAF8392843.1"/>
    <property type="molecule type" value="Genomic_DNA"/>
</dbReference>
<dbReference type="InterPro" id="IPR036322">
    <property type="entry name" value="WD40_repeat_dom_sf"/>
</dbReference>
<evidence type="ECO:0000256" key="1">
    <source>
        <dbReference type="SAM" id="MobiDB-lite"/>
    </source>
</evidence>
<proteinExistence type="predicted"/>
<keyword evidence="3" id="KW-1185">Reference proteome</keyword>
<dbReference type="InterPro" id="IPR015943">
    <property type="entry name" value="WD40/YVTN_repeat-like_dom_sf"/>
</dbReference>
<dbReference type="InterPro" id="IPR050865">
    <property type="entry name" value="BEACH_Domain"/>
</dbReference>
<dbReference type="Gene3D" id="2.130.10.10">
    <property type="entry name" value="YVTN repeat-like/Quinoprotein amine dehydrogenase"/>
    <property type="match status" value="1"/>
</dbReference>
<gene>
    <name evidence="2" type="ORF">HHK36_021082</name>
</gene>
<feature type="region of interest" description="Disordered" evidence="1">
    <location>
        <begin position="407"/>
        <end position="434"/>
    </location>
</feature>
<dbReference type="OrthoDB" id="26681at2759"/>
<evidence type="ECO:0000313" key="2">
    <source>
        <dbReference type="EMBL" id="KAF8392843.1"/>
    </source>
</evidence>